<keyword evidence="1" id="KW-0812">Transmembrane</keyword>
<keyword evidence="1" id="KW-1133">Transmembrane helix</keyword>
<dbReference type="EMBL" id="JBHRSP010000001">
    <property type="protein sequence ID" value="MFC3071520.1"/>
    <property type="molecule type" value="Genomic_DNA"/>
</dbReference>
<proteinExistence type="predicted"/>
<keyword evidence="3" id="KW-1185">Reference proteome</keyword>
<feature type="transmembrane region" description="Helical" evidence="1">
    <location>
        <begin position="25"/>
        <end position="46"/>
    </location>
</feature>
<dbReference type="RefSeq" id="WP_257316057.1">
    <property type="nucleotide sequence ID" value="NZ_JANFDG010000016.1"/>
</dbReference>
<sequence length="49" mass="5560">MQDRPPRDYAELPASRGRVRKVRNLLLLLVLINPLLAIAALAIALWRVL</sequence>
<evidence type="ECO:0000313" key="2">
    <source>
        <dbReference type="EMBL" id="MFC3071520.1"/>
    </source>
</evidence>
<organism evidence="2 3">
    <name type="scientific">Shinella pollutisoli</name>
    <dbReference type="NCBI Taxonomy" id="2250594"/>
    <lineage>
        <taxon>Bacteria</taxon>
        <taxon>Pseudomonadati</taxon>
        <taxon>Pseudomonadota</taxon>
        <taxon>Alphaproteobacteria</taxon>
        <taxon>Hyphomicrobiales</taxon>
        <taxon>Rhizobiaceae</taxon>
        <taxon>Shinella</taxon>
    </lineage>
</organism>
<comment type="caution">
    <text evidence="2">The sequence shown here is derived from an EMBL/GenBank/DDBJ whole genome shotgun (WGS) entry which is preliminary data.</text>
</comment>
<protein>
    <submittedName>
        <fullName evidence="2">Uncharacterized protein</fullName>
    </submittedName>
</protein>
<keyword evidence="1" id="KW-0472">Membrane</keyword>
<gene>
    <name evidence="2" type="ORF">ACFOHH_00200</name>
</gene>
<evidence type="ECO:0000256" key="1">
    <source>
        <dbReference type="SAM" id="Phobius"/>
    </source>
</evidence>
<name>A0ABV7D9Z4_9HYPH</name>
<evidence type="ECO:0000313" key="3">
    <source>
        <dbReference type="Proteomes" id="UP001595377"/>
    </source>
</evidence>
<reference evidence="3" key="1">
    <citation type="journal article" date="2019" name="Int. J. Syst. Evol. Microbiol.">
        <title>The Global Catalogue of Microorganisms (GCM) 10K type strain sequencing project: providing services to taxonomists for standard genome sequencing and annotation.</title>
        <authorList>
            <consortium name="The Broad Institute Genomics Platform"/>
            <consortium name="The Broad Institute Genome Sequencing Center for Infectious Disease"/>
            <person name="Wu L."/>
            <person name="Ma J."/>
        </authorList>
    </citation>
    <scope>NUCLEOTIDE SEQUENCE [LARGE SCALE GENOMIC DNA]</scope>
    <source>
        <strain evidence="3">KCTC 52677</strain>
    </source>
</reference>
<accession>A0ABV7D9Z4</accession>
<dbReference type="Proteomes" id="UP001595377">
    <property type="component" value="Unassembled WGS sequence"/>
</dbReference>